<keyword evidence="1" id="KW-0677">Repeat</keyword>
<dbReference type="PANTHER" id="PTHR13817">
    <property type="entry name" value="TITIN"/>
    <property type="match status" value="1"/>
</dbReference>
<dbReference type="AlphaFoldDB" id="A0A1I8GNF4"/>
<dbReference type="SMART" id="SM00409">
    <property type="entry name" value="IG"/>
    <property type="match status" value="2"/>
</dbReference>
<dbReference type="Gene3D" id="2.60.40.10">
    <property type="entry name" value="Immunoglobulins"/>
    <property type="match status" value="3"/>
</dbReference>
<dbReference type="Pfam" id="PF07679">
    <property type="entry name" value="I-set"/>
    <property type="match status" value="2"/>
</dbReference>
<dbReference type="WBParaSite" id="maker-uti_cns_0047768-snap-gene-0.4-mRNA-1">
    <property type="protein sequence ID" value="maker-uti_cns_0047768-snap-gene-0.4-mRNA-1"/>
    <property type="gene ID" value="maker-uti_cns_0047768-snap-gene-0.4"/>
</dbReference>
<name>A0A1I8GNF4_9PLAT</name>
<proteinExistence type="predicted"/>
<dbReference type="WBParaSite" id="maker-uti_cns_0002589-snap-gene-0.9-mRNA-1">
    <property type="protein sequence ID" value="maker-uti_cns_0002589-snap-gene-0.9-mRNA-1"/>
    <property type="gene ID" value="maker-uti_cns_0002589-snap-gene-0.9"/>
</dbReference>
<protein>
    <submittedName>
        <fullName evidence="5 6">Ig-like domain-containing protein</fullName>
    </submittedName>
</protein>
<evidence type="ECO:0000256" key="1">
    <source>
        <dbReference type="ARBA" id="ARBA00022737"/>
    </source>
</evidence>
<feature type="region of interest" description="Disordered" evidence="2">
    <location>
        <begin position="210"/>
        <end position="277"/>
    </location>
</feature>
<evidence type="ECO:0000259" key="3">
    <source>
        <dbReference type="PROSITE" id="PS50835"/>
    </source>
</evidence>
<evidence type="ECO:0000256" key="2">
    <source>
        <dbReference type="SAM" id="MobiDB-lite"/>
    </source>
</evidence>
<reference evidence="5 6" key="1">
    <citation type="submission" date="2016-11" db="UniProtKB">
        <authorList>
            <consortium name="WormBaseParasite"/>
        </authorList>
    </citation>
    <scope>IDENTIFICATION</scope>
</reference>
<evidence type="ECO:0000313" key="6">
    <source>
        <dbReference type="WBParaSite" id="maker-uti_cns_0047359-snap-gene-0.10-mRNA-1"/>
    </source>
</evidence>
<dbReference type="GO" id="GO:0031430">
    <property type="term" value="C:M band"/>
    <property type="evidence" value="ECO:0007669"/>
    <property type="project" value="TreeGrafter"/>
</dbReference>
<dbReference type="InterPro" id="IPR050964">
    <property type="entry name" value="Striated_Muscle_Regulatory"/>
</dbReference>
<dbReference type="WBParaSite" id="maker-uti_cns_0047359-snap-gene-0.10-mRNA-1">
    <property type="protein sequence ID" value="maker-uti_cns_0047359-snap-gene-0.10-mRNA-1"/>
    <property type="gene ID" value="maker-uti_cns_0047359-snap-gene-0.10"/>
</dbReference>
<keyword evidence="4" id="KW-1185">Reference proteome</keyword>
<dbReference type="InterPro" id="IPR007110">
    <property type="entry name" value="Ig-like_dom"/>
</dbReference>
<dbReference type="InterPro" id="IPR036179">
    <property type="entry name" value="Ig-like_dom_sf"/>
</dbReference>
<dbReference type="InterPro" id="IPR013783">
    <property type="entry name" value="Ig-like_fold"/>
</dbReference>
<dbReference type="GO" id="GO:0045214">
    <property type="term" value="P:sarcomere organization"/>
    <property type="evidence" value="ECO:0007669"/>
    <property type="project" value="TreeGrafter"/>
</dbReference>
<dbReference type="Proteomes" id="UP000095280">
    <property type="component" value="Unplaced"/>
</dbReference>
<evidence type="ECO:0000313" key="4">
    <source>
        <dbReference type="Proteomes" id="UP000095280"/>
    </source>
</evidence>
<evidence type="ECO:0000313" key="5">
    <source>
        <dbReference type="WBParaSite" id="maker-uti_cns_0002589-snap-gene-0.9-mRNA-1"/>
    </source>
</evidence>
<feature type="domain" description="Ig-like" evidence="3">
    <location>
        <begin position="324"/>
        <end position="417"/>
    </location>
</feature>
<dbReference type="PROSITE" id="PS50835">
    <property type="entry name" value="IG_LIKE"/>
    <property type="match status" value="1"/>
</dbReference>
<accession>A0A1I8GNF4</accession>
<dbReference type="PANTHER" id="PTHR13817:SF49">
    <property type="entry name" value="MYOSIN-BINDING PROTEIN H"/>
    <property type="match status" value="1"/>
</dbReference>
<sequence>LPAEAKASRLKLLISDIDEDTDSLVPSPLSWRSPVPLSSLSVTISDDFDPLEPGFTQLPPTYVSVSSGSPVQLRYAFRPANCSVVWTFGESTLPVDVHIHTYRSERLDAESETVLQVQVARAGIHAGIYCCEISNDHGFECARVQLSVADPGWGGNGSLDWEEETIDVSVDTSAKEVPQEAAKLSFDVDADSKEAPDELDFSVDADIQAEEPEVEEEPMAPVKQPEVEKPRTDFDASVDTEARAAPKESAKFTADVDASTTEATEADFEISGSGEVEEQPLAHEQVTLAEAEPEEAAADFSAELEPEQSTESATAQLSQAVAKPAPVILQGLQPQTVIEGQTVEFHVGFEAHEEQAVVTWLKDGVKLAPSERISIETRPKSTSLRIQEATKEDIAEYSVSLSVDEDTEPVVSEARLTVEKKDKPAKFTDQLVSKTVKLNEKVILEVNYEGYPQPDVVWTFDGKVDCQTDERFTVTVDNNEQHEDAYVTYLSIEKATE</sequence>
<dbReference type="SUPFAM" id="SSF48726">
    <property type="entry name" value="Immunoglobulin"/>
    <property type="match status" value="3"/>
</dbReference>
<organism evidence="4 5">
    <name type="scientific">Macrostomum lignano</name>
    <dbReference type="NCBI Taxonomy" id="282301"/>
    <lineage>
        <taxon>Eukaryota</taxon>
        <taxon>Metazoa</taxon>
        <taxon>Spiralia</taxon>
        <taxon>Lophotrochozoa</taxon>
        <taxon>Platyhelminthes</taxon>
        <taxon>Rhabditophora</taxon>
        <taxon>Macrostomorpha</taxon>
        <taxon>Macrostomida</taxon>
        <taxon>Macrostomidae</taxon>
        <taxon>Macrostomum</taxon>
    </lineage>
</organism>
<dbReference type="InterPro" id="IPR013098">
    <property type="entry name" value="Ig_I-set"/>
</dbReference>
<dbReference type="InterPro" id="IPR003599">
    <property type="entry name" value="Ig_sub"/>
</dbReference>
<feature type="compositionally biased region" description="Basic and acidic residues" evidence="2">
    <location>
        <begin position="225"/>
        <end position="250"/>
    </location>
</feature>